<dbReference type="AlphaFoldDB" id="A0A1N6XC42"/>
<evidence type="ECO:0000313" key="9">
    <source>
        <dbReference type="EMBL" id="SIQ99922.1"/>
    </source>
</evidence>
<dbReference type="SMART" id="SM00387">
    <property type="entry name" value="HATPase_c"/>
    <property type="match status" value="1"/>
</dbReference>
<dbReference type="InterPro" id="IPR000700">
    <property type="entry name" value="PAS-assoc_C"/>
</dbReference>
<evidence type="ECO:0000259" key="6">
    <source>
        <dbReference type="PROSITE" id="PS50109"/>
    </source>
</evidence>
<evidence type="ECO:0000256" key="5">
    <source>
        <dbReference type="ARBA" id="ARBA00022777"/>
    </source>
</evidence>
<proteinExistence type="predicted"/>
<dbReference type="Proteomes" id="UP000185924">
    <property type="component" value="Unassembled WGS sequence"/>
</dbReference>
<comment type="catalytic activity">
    <reaction evidence="1">
        <text>ATP + protein L-histidine = ADP + protein N-phospho-L-histidine.</text>
        <dbReference type="EC" id="2.7.13.3"/>
    </reaction>
</comment>
<dbReference type="Gene3D" id="3.30.450.20">
    <property type="entry name" value="PAS domain"/>
    <property type="match status" value="5"/>
</dbReference>
<evidence type="ECO:0000256" key="1">
    <source>
        <dbReference type="ARBA" id="ARBA00000085"/>
    </source>
</evidence>
<evidence type="ECO:0000256" key="4">
    <source>
        <dbReference type="ARBA" id="ARBA00022679"/>
    </source>
</evidence>
<dbReference type="PROSITE" id="PS50109">
    <property type="entry name" value="HIS_KIN"/>
    <property type="match status" value="1"/>
</dbReference>
<dbReference type="InterPro" id="IPR013655">
    <property type="entry name" value="PAS_fold_3"/>
</dbReference>
<gene>
    <name evidence="9" type="ORF">SAMN05421545_2059</name>
</gene>
<dbReference type="InterPro" id="IPR001610">
    <property type="entry name" value="PAC"/>
</dbReference>
<dbReference type="Gene3D" id="3.30.565.10">
    <property type="entry name" value="Histidine kinase-like ATPase, C-terminal domain"/>
    <property type="match status" value="1"/>
</dbReference>
<feature type="domain" description="PAC" evidence="8">
    <location>
        <begin position="198"/>
        <end position="249"/>
    </location>
</feature>
<dbReference type="SUPFAM" id="SSF55785">
    <property type="entry name" value="PYP-like sensor domain (PAS domain)"/>
    <property type="match status" value="5"/>
</dbReference>
<dbReference type="EMBL" id="FTNM01000002">
    <property type="protein sequence ID" value="SIQ99922.1"/>
    <property type="molecule type" value="Genomic_DNA"/>
</dbReference>
<organism evidence="9 10">
    <name type="scientific">Pontibacter lucknowensis</name>
    <dbReference type="NCBI Taxonomy" id="1077936"/>
    <lineage>
        <taxon>Bacteria</taxon>
        <taxon>Pseudomonadati</taxon>
        <taxon>Bacteroidota</taxon>
        <taxon>Cytophagia</taxon>
        <taxon>Cytophagales</taxon>
        <taxon>Hymenobacteraceae</taxon>
        <taxon>Pontibacter</taxon>
    </lineage>
</organism>
<dbReference type="STRING" id="1077936.SAMN05421545_2059"/>
<dbReference type="PRINTS" id="PR00344">
    <property type="entry name" value="BCTRLSENSOR"/>
</dbReference>
<dbReference type="NCBIfam" id="TIGR00229">
    <property type="entry name" value="sensory_box"/>
    <property type="match status" value="5"/>
</dbReference>
<feature type="domain" description="PAS" evidence="7">
    <location>
        <begin position="250"/>
        <end position="320"/>
    </location>
</feature>
<sequence length="850" mass="96276">MNEADFNEKLVRYSHDLLCVIDSRGVFIKVSEACSRILGYDQHEIEGKSFTSFVHSEDLEVTVQASRQLKLNSNILHFENRYLHQDGHAVPLLWTATLSEEDGLIYCTATDISVEYKLRGKVEEKETFYRTLIEHGSDMLALLDEDGNFLYANNAFKRILGYEVQHLLCGNSCSYIHPDDLPALRRSWKRAAKLELLRMQDFRVRDAEGSWRWVEAIVSNQIGNKAMSAFVVSSRDITERKHGRLRLEESEQRYKALFENNPDIVLFENRHGVVTEVNQAFRETFGAAADSVVGKSLTELLPPDMAAVNARSLQEALLGSTLRYDLELKPKGAQTMVLDTVKFPVPAGEQVIGAQTIAKDITPIVRSFETIERQAKKLNTIFESITDAFFTLDKEWHFTSVNSEFERIVGATEQEIVGTKLNEHSEFDTEGHFYRQYRHAMETGESVHFEAYSERPGKWLEVKAFPSDEGLAIYFSDITAKVLALKEVEKLSLVASQTDNGVVITDANGRTEWVNEGFTRIAGYTLDEMQGKKPGEILQGPDTDPDAVQQIRKGLQEASHFSARLINYRKSGDRFWVSMDITPILDEKGTVTRFIAVQRDITLQKEAEANLLQLSQHLYQQNKDLQEFTYIVSHNLRAPVANALGLVHLLHATDTSSDNFASIRTYLQTSIEQIDTVLHDVNTVLSVRERDDVLELEPIKVVSLFEQVQAKFEEILQQFGAEVVLAVEPGTEVRAVRTYLFSIFYGLLSNAIKFRSLERTLHITLTAEKKATGELELTFADNGQGFDTRKAADKVFKLYERFHKDIKGRGVGLFLLKAHTEAMGWKVTVESQVQVGTSFRFNIPAEALLS</sequence>
<dbReference type="SMART" id="SM00091">
    <property type="entry name" value="PAS"/>
    <property type="match status" value="5"/>
</dbReference>
<dbReference type="SUPFAM" id="SSF55874">
    <property type="entry name" value="ATPase domain of HSP90 chaperone/DNA topoisomerase II/histidine kinase"/>
    <property type="match status" value="1"/>
</dbReference>
<keyword evidence="5" id="KW-0418">Kinase</keyword>
<evidence type="ECO:0000259" key="8">
    <source>
        <dbReference type="PROSITE" id="PS50113"/>
    </source>
</evidence>
<keyword evidence="4" id="KW-0808">Transferase</keyword>
<dbReference type="Pfam" id="PF08447">
    <property type="entry name" value="PAS_3"/>
    <property type="match status" value="2"/>
</dbReference>
<dbReference type="Pfam" id="PF02518">
    <property type="entry name" value="HATPase_c"/>
    <property type="match status" value="1"/>
</dbReference>
<dbReference type="InterPro" id="IPR004358">
    <property type="entry name" value="Sig_transdc_His_kin-like_C"/>
</dbReference>
<dbReference type="SUPFAM" id="SSF47384">
    <property type="entry name" value="Homodimeric domain of signal transducing histidine kinase"/>
    <property type="match status" value="1"/>
</dbReference>
<dbReference type="GO" id="GO:0000155">
    <property type="term" value="F:phosphorelay sensor kinase activity"/>
    <property type="evidence" value="ECO:0007669"/>
    <property type="project" value="InterPro"/>
</dbReference>
<dbReference type="InterPro" id="IPR005467">
    <property type="entry name" value="His_kinase_dom"/>
</dbReference>
<feature type="domain" description="PAS" evidence="7">
    <location>
        <begin position="487"/>
        <end position="558"/>
    </location>
</feature>
<name>A0A1N6XC42_9BACT</name>
<evidence type="ECO:0000313" key="10">
    <source>
        <dbReference type="Proteomes" id="UP000185924"/>
    </source>
</evidence>
<accession>A0A1N6XC42</accession>
<feature type="domain" description="PAC" evidence="8">
    <location>
        <begin position="559"/>
        <end position="613"/>
    </location>
</feature>
<dbReference type="Gene3D" id="1.10.287.130">
    <property type="match status" value="1"/>
</dbReference>
<dbReference type="InterPro" id="IPR013656">
    <property type="entry name" value="PAS_4"/>
</dbReference>
<dbReference type="PROSITE" id="PS50113">
    <property type="entry name" value="PAC"/>
    <property type="match status" value="2"/>
</dbReference>
<evidence type="ECO:0000256" key="3">
    <source>
        <dbReference type="ARBA" id="ARBA00022553"/>
    </source>
</evidence>
<dbReference type="InterPro" id="IPR003594">
    <property type="entry name" value="HATPase_dom"/>
</dbReference>
<dbReference type="InterPro" id="IPR036890">
    <property type="entry name" value="HATPase_C_sf"/>
</dbReference>
<dbReference type="PANTHER" id="PTHR43304:SF1">
    <property type="entry name" value="PAC DOMAIN-CONTAINING PROTEIN"/>
    <property type="match status" value="1"/>
</dbReference>
<dbReference type="Pfam" id="PF13426">
    <property type="entry name" value="PAS_9"/>
    <property type="match status" value="1"/>
</dbReference>
<dbReference type="InterPro" id="IPR036097">
    <property type="entry name" value="HisK_dim/P_sf"/>
</dbReference>
<dbReference type="SMART" id="SM00086">
    <property type="entry name" value="PAC"/>
    <property type="match status" value="3"/>
</dbReference>
<feature type="domain" description="Histidine kinase" evidence="6">
    <location>
        <begin position="631"/>
        <end position="847"/>
    </location>
</feature>
<feature type="domain" description="PAS" evidence="7">
    <location>
        <begin position="20"/>
        <end position="74"/>
    </location>
</feature>
<dbReference type="PROSITE" id="PS50112">
    <property type="entry name" value="PAS"/>
    <property type="match status" value="5"/>
</dbReference>
<feature type="domain" description="PAS" evidence="7">
    <location>
        <begin position="125"/>
        <end position="195"/>
    </location>
</feature>
<dbReference type="InterPro" id="IPR052162">
    <property type="entry name" value="Sensor_kinase/Photoreceptor"/>
</dbReference>
<dbReference type="OrthoDB" id="9766459at2"/>
<dbReference type="PANTHER" id="PTHR43304">
    <property type="entry name" value="PHYTOCHROME-LIKE PROTEIN CPH1"/>
    <property type="match status" value="1"/>
</dbReference>
<reference evidence="10" key="1">
    <citation type="submission" date="2017-01" db="EMBL/GenBank/DDBJ databases">
        <authorList>
            <person name="Varghese N."/>
            <person name="Submissions S."/>
        </authorList>
    </citation>
    <scope>NUCLEOTIDE SEQUENCE [LARGE SCALE GENOMIC DNA]</scope>
    <source>
        <strain evidence="10">DM9</strain>
    </source>
</reference>
<dbReference type="CDD" id="cd00130">
    <property type="entry name" value="PAS"/>
    <property type="match status" value="5"/>
</dbReference>
<keyword evidence="3" id="KW-0597">Phosphoprotein</keyword>
<feature type="domain" description="PAS" evidence="7">
    <location>
        <begin position="374"/>
        <end position="444"/>
    </location>
</feature>
<dbReference type="RefSeq" id="WP_076422000.1">
    <property type="nucleotide sequence ID" value="NZ_FTNM01000002.1"/>
</dbReference>
<evidence type="ECO:0000259" key="7">
    <source>
        <dbReference type="PROSITE" id="PS50112"/>
    </source>
</evidence>
<dbReference type="EC" id="2.7.13.3" evidence="2"/>
<protein>
    <recommendedName>
        <fullName evidence="2">histidine kinase</fullName>
        <ecNumber evidence="2">2.7.13.3</ecNumber>
    </recommendedName>
</protein>
<dbReference type="InterPro" id="IPR000014">
    <property type="entry name" value="PAS"/>
</dbReference>
<dbReference type="InterPro" id="IPR035965">
    <property type="entry name" value="PAS-like_dom_sf"/>
</dbReference>
<evidence type="ECO:0000256" key="2">
    <source>
        <dbReference type="ARBA" id="ARBA00012438"/>
    </source>
</evidence>
<dbReference type="Pfam" id="PF08448">
    <property type="entry name" value="PAS_4"/>
    <property type="match status" value="2"/>
</dbReference>
<keyword evidence="10" id="KW-1185">Reference proteome</keyword>